<feature type="region of interest" description="Disordered" evidence="1">
    <location>
        <begin position="40"/>
        <end position="92"/>
    </location>
</feature>
<dbReference type="AlphaFoldDB" id="A0A2I0BGX1"/>
<evidence type="ECO:0000256" key="1">
    <source>
        <dbReference type="SAM" id="MobiDB-lite"/>
    </source>
</evidence>
<name>A0A2I0BGX1_9ASPA</name>
<sequence>MGILYHGHWGTPAISPATGQCNAYGTNECTPKEPCRAPPLGFTAGEVGSGTGRRPSKGDINSPSPSLIVTEEMESPGGRRGGRKEKLKKAGF</sequence>
<evidence type="ECO:0000313" key="3">
    <source>
        <dbReference type="Proteomes" id="UP000236161"/>
    </source>
</evidence>
<feature type="compositionally biased region" description="Basic residues" evidence="1">
    <location>
        <begin position="80"/>
        <end position="92"/>
    </location>
</feature>
<dbReference type="EMBL" id="KZ451883">
    <property type="protein sequence ID" value="PKA67048.1"/>
    <property type="molecule type" value="Genomic_DNA"/>
</dbReference>
<gene>
    <name evidence="2" type="ORF">AXF42_Ash004539</name>
</gene>
<keyword evidence="3" id="KW-1185">Reference proteome</keyword>
<protein>
    <submittedName>
        <fullName evidence="2">Uncharacterized protein</fullName>
    </submittedName>
</protein>
<accession>A0A2I0BGX1</accession>
<dbReference type="Proteomes" id="UP000236161">
    <property type="component" value="Unassembled WGS sequence"/>
</dbReference>
<proteinExistence type="predicted"/>
<reference evidence="2 3" key="1">
    <citation type="journal article" date="2017" name="Nature">
        <title>The Apostasia genome and the evolution of orchids.</title>
        <authorList>
            <person name="Zhang G.Q."/>
            <person name="Liu K.W."/>
            <person name="Li Z."/>
            <person name="Lohaus R."/>
            <person name="Hsiao Y.Y."/>
            <person name="Niu S.C."/>
            <person name="Wang J.Y."/>
            <person name="Lin Y.C."/>
            <person name="Xu Q."/>
            <person name="Chen L.J."/>
            <person name="Yoshida K."/>
            <person name="Fujiwara S."/>
            <person name="Wang Z.W."/>
            <person name="Zhang Y.Q."/>
            <person name="Mitsuda N."/>
            <person name="Wang M."/>
            <person name="Liu G.H."/>
            <person name="Pecoraro L."/>
            <person name="Huang H.X."/>
            <person name="Xiao X.J."/>
            <person name="Lin M."/>
            <person name="Wu X.Y."/>
            <person name="Wu W.L."/>
            <person name="Chen Y.Y."/>
            <person name="Chang S.B."/>
            <person name="Sakamoto S."/>
            <person name="Ohme-Takagi M."/>
            <person name="Yagi M."/>
            <person name="Zeng S.J."/>
            <person name="Shen C.Y."/>
            <person name="Yeh C.M."/>
            <person name="Luo Y.B."/>
            <person name="Tsai W.C."/>
            <person name="Van de Peer Y."/>
            <person name="Liu Z.J."/>
        </authorList>
    </citation>
    <scope>NUCLEOTIDE SEQUENCE [LARGE SCALE GENOMIC DNA]</scope>
    <source>
        <strain evidence="3">cv. Shenzhen</strain>
        <tissue evidence="2">Stem</tissue>
    </source>
</reference>
<organism evidence="2 3">
    <name type="scientific">Apostasia shenzhenica</name>
    <dbReference type="NCBI Taxonomy" id="1088818"/>
    <lineage>
        <taxon>Eukaryota</taxon>
        <taxon>Viridiplantae</taxon>
        <taxon>Streptophyta</taxon>
        <taxon>Embryophyta</taxon>
        <taxon>Tracheophyta</taxon>
        <taxon>Spermatophyta</taxon>
        <taxon>Magnoliopsida</taxon>
        <taxon>Liliopsida</taxon>
        <taxon>Asparagales</taxon>
        <taxon>Orchidaceae</taxon>
        <taxon>Apostasioideae</taxon>
        <taxon>Apostasia</taxon>
    </lineage>
</organism>
<evidence type="ECO:0000313" key="2">
    <source>
        <dbReference type="EMBL" id="PKA67048.1"/>
    </source>
</evidence>